<evidence type="ECO:0000313" key="1">
    <source>
        <dbReference type="EMBL" id="ENX03657.1"/>
    </source>
</evidence>
<dbReference type="AlphaFoldDB" id="N9NLN1"/>
<name>N9NLN1_9GAMM</name>
<proteinExistence type="predicted"/>
<protein>
    <submittedName>
        <fullName evidence="1">Uncharacterized protein</fullName>
    </submittedName>
</protein>
<organism evidence="1 2">
    <name type="scientific">Acinetobacter modestus</name>
    <dbReference type="NCBI Taxonomy" id="1776740"/>
    <lineage>
        <taxon>Bacteria</taxon>
        <taxon>Pseudomonadati</taxon>
        <taxon>Pseudomonadota</taxon>
        <taxon>Gammaproteobacteria</taxon>
        <taxon>Moraxellales</taxon>
        <taxon>Moraxellaceae</taxon>
        <taxon>Acinetobacter</taxon>
    </lineage>
</organism>
<dbReference type="HOGENOM" id="CLU_3415729_0_0_6"/>
<comment type="caution">
    <text evidence="1">The sequence shown here is derived from an EMBL/GenBank/DDBJ whole genome shotgun (WGS) entry which is preliminary data.</text>
</comment>
<sequence length="27" mass="2937">MTIAIPEFRQQTCLALISAGTTQSDQI</sequence>
<accession>N9NLN1</accession>
<dbReference type="Proteomes" id="UP000013248">
    <property type="component" value="Unassembled WGS sequence"/>
</dbReference>
<evidence type="ECO:0000313" key="2">
    <source>
        <dbReference type="Proteomes" id="UP000013248"/>
    </source>
</evidence>
<gene>
    <name evidence="1" type="ORF">F900_00694</name>
</gene>
<feature type="non-terminal residue" evidence="1">
    <location>
        <position position="27"/>
    </location>
</feature>
<dbReference type="EMBL" id="APRP01000010">
    <property type="protein sequence ID" value="ENX03657.1"/>
    <property type="molecule type" value="Genomic_DNA"/>
</dbReference>
<reference evidence="1 2" key="1">
    <citation type="submission" date="2013-02" db="EMBL/GenBank/DDBJ databases">
        <title>The Genome Sequence of Acinetobacter sp. ANC 3862.</title>
        <authorList>
            <consortium name="The Broad Institute Genome Sequencing Platform"/>
            <consortium name="The Broad Institute Genome Sequencing Center for Infectious Disease"/>
            <person name="Cerqueira G."/>
            <person name="Feldgarden M."/>
            <person name="Courvalin P."/>
            <person name="Perichon B."/>
            <person name="Grillot-Courvalin C."/>
            <person name="Clermont D."/>
            <person name="Rocha E."/>
            <person name="Yoon E.-J."/>
            <person name="Nemec A."/>
            <person name="Walker B."/>
            <person name="Young S.K."/>
            <person name="Zeng Q."/>
            <person name="Gargeya S."/>
            <person name="Fitzgerald M."/>
            <person name="Haas B."/>
            <person name="Abouelleil A."/>
            <person name="Alvarado L."/>
            <person name="Arachchi H.M."/>
            <person name="Berlin A.M."/>
            <person name="Chapman S.B."/>
            <person name="Dewar J."/>
            <person name="Goldberg J."/>
            <person name="Griggs A."/>
            <person name="Gujja S."/>
            <person name="Hansen M."/>
            <person name="Howarth C."/>
            <person name="Imamovic A."/>
            <person name="Larimer J."/>
            <person name="McCowan C."/>
            <person name="Murphy C."/>
            <person name="Neiman D."/>
            <person name="Pearson M."/>
            <person name="Priest M."/>
            <person name="Roberts A."/>
            <person name="Saif S."/>
            <person name="Shea T."/>
            <person name="Sisk P."/>
            <person name="Sykes S."/>
            <person name="Wortman J."/>
            <person name="Nusbaum C."/>
            <person name="Birren B."/>
        </authorList>
    </citation>
    <scope>NUCLEOTIDE SEQUENCE [LARGE SCALE GENOMIC DNA]</scope>
    <source>
        <strain evidence="1 2">ANC 3862</strain>
    </source>
</reference>